<reference evidence="3" key="1">
    <citation type="submission" date="2018-05" db="EMBL/GenBank/DDBJ databases">
        <authorList>
            <person name="Lanie J.A."/>
            <person name="Ng W.-L."/>
            <person name="Kazmierczak K.M."/>
            <person name="Andrzejewski T.M."/>
            <person name="Davidsen T.M."/>
            <person name="Wayne K.J."/>
            <person name="Tettelin H."/>
            <person name="Glass J.I."/>
            <person name="Rusch D."/>
            <person name="Podicherti R."/>
            <person name="Tsui H.-C.T."/>
            <person name="Winkler M.E."/>
        </authorList>
    </citation>
    <scope>NUCLEOTIDE SEQUENCE</scope>
</reference>
<evidence type="ECO:0000256" key="1">
    <source>
        <dbReference type="SAM" id="MobiDB-lite"/>
    </source>
</evidence>
<organism evidence="3">
    <name type="scientific">marine metagenome</name>
    <dbReference type="NCBI Taxonomy" id="408172"/>
    <lineage>
        <taxon>unclassified sequences</taxon>
        <taxon>metagenomes</taxon>
        <taxon>ecological metagenomes</taxon>
    </lineage>
</organism>
<feature type="non-terminal residue" evidence="3">
    <location>
        <position position="120"/>
    </location>
</feature>
<dbReference type="AlphaFoldDB" id="A0A382IFG2"/>
<feature type="domain" description="MIP18 family-like" evidence="2">
    <location>
        <begin position="33"/>
        <end position="109"/>
    </location>
</feature>
<dbReference type="PANTHER" id="PTHR42831:SF1">
    <property type="entry name" value="FE-S PROTEIN MATURATION AUXILIARY FACTOR YITW"/>
    <property type="match status" value="1"/>
</dbReference>
<evidence type="ECO:0000259" key="2">
    <source>
        <dbReference type="Pfam" id="PF01883"/>
    </source>
</evidence>
<gene>
    <name evidence="3" type="ORF">METZ01_LOCUS250831</name>
</gene>
<dbReference type="Gene3D" id="3.30.300.130">
    <property type="entry name" value="Fe-S cluster assembly (FSCA)"/>
    <property type="match status" value="1"/>
</dbReference>
<dbReference type="SUPFAM" id="SSF117916">
    <property type="entry name" value="Fe-S cluster assembly (FSCA) domain-like"/>
    <property type="match status" value="1"/>
</dbReference>
<dbReference type="InterPro" id="IPR052339">
    <property type="entry name" value="Fe-S_Maturation_MIP18"/>
</dbReference>
<name>A0A382IFG2_9ZZZZ</name>
<protein>
    <recommendedName>
        <fullName evidence="2">MIP18 family-like domain-containing protein</fullName>
    </recommendedName>
</protein>
<proteinExistence type="predicted"/>
<dbReference type="InterPro" id="IPR034904">
    <property type="entry name" value="FSCA_dom_sf"/>
</dbReference>
<dbReference type="InterPro" id="IPR002744">
    <property type="entry name" value="MIP18-like"/>
</dbReference>
<feature type="region of interest" description="Disordered" evidence="1">
    <location>
        <begin position="1"/>
        <end position="25"/>
    </location>
</feature>
<evidence type="ECO:0000313" key="3">
    <source>
        <dbReference type="EMBL" id="SVB97977.1"/>
    </source>
</evidence>
<sequence>MAQIYSSNADALGKKKKQSSDDVLKEEQPFHEQLVWDQLKTCYDPEIPVNIVDLGLIYDCSVWELENETHRVNIKMTLTAPGCGMGPSIAEDVKRKVEAIHSVEVADVELVWEPQWNMDM</sequence>
<accession>A0A382IFG2</accession>
<dbReference type="PANTHER" id="PTHR42831">
    <property type="entry name" value="FE-S PROTEIN MATURATION AUXILIARY FACTOR YITW"/>
    <property type="match status" value="1"/>
</dbReference>
<dbReference type="EMBL" id="UINC01066862">
    <property type="protein sequence ID" value="SVB97977.1"/>
    <property type="molecule type" value="Genomic_DNA"/>
</dbReference>
<dbReference type="Pfam" id="PF01883">
    <property type="entry name" value="FeS_assembly_P"/>
    <property type="match status" value="1"/>
</dbReference>